<protein>
    <recommendedName>
        <fullName evidence="3">GNAT family N-acetyltransferase</fullName>
    </recommendedName>
</protein>
<keyword evidence="2" id="KW-1185">Reference proteome</keyword>
<sequence>MLLQLLEWNESVNFIEATVAPSNKPSNYLFLGLARKIHTNWKISDYFKTEHFPAKDEEHEEELLFRIGPMRKNKNKRMI</sequence>
<organism evidence="1 2">
    <name type="scientific">Oceanobacillus kimchii</name>
    <dbReference type="NCBI Taxonomy" id="746691"/>
    <lineage>
        <taxon>Bacteria</taxon>
        <taxon>Bacillati</taxon>
        <taxon>Bacillota</taxon>
        <taxon>Bacilli</taxon>
        <taxon>Bacillales</taxon>
        <taxon>Bacillaceae</taxon>
        <taxon>Oceanobacillus</taxon>
    </lineage>
</organism>
<comment type="caution">
    <text evidence="1">The sequence shown here is derived from an EMBL/GenBank/DDBJ whole genome shotgun (WGS) entry which is preliminary data.</text>
</comment>
<evidence type="ECO:0000313" key="1">
    <source>
        <dbReference type="EMBL" id="GLO64847.1"/>
    </source>
</evidence>
<dbReference type="EMBL" id="BSKO01000001">
    <property type="protein sequence ID" value="GLO64847.1"/>
    <property type="molecule type" value="Genomic_DNA"/>
</dbReference>
<accession>A0ABQ5TFE5</accession>
<gene>
    <name evidence="1" type="ORF">MACH08_06310</name>
</gene>
<reference evidence="1 2" key="1">
    <citation type="submission" date="2023-02" db="EMBL/GenBank/DDBJ databases">
        <title>Oceanobacillus kimchii IFOP_LL358 isolated form Alexandrium catenella lab strain.</title>
        <authorList>
            <person name="Gajardo G."/>
            <person name="Ueki S."/>
            <person name="Maruyama F."/>
        </authorList>
    </citation>
    <scope>NUCLEOTIDE SEQUENCE [LARGE SCALE GENOMIC DNA]</scope>
    <source>
        <strain evidence="1 2">IFOP_LL358</strain>
    </source>
</reference>
<dbReference type="Gene3D" id="3.40.630.30">
    <property type="match status" value="1"/>
</dbReference>
<proteinExistence type="predicted"/>
<evidence type="ECO:0000313" key="2">
    <source>
        <dbReference type="Proteomes" id="UP001275436"/>
    </source>
</evidence>
<name>A0ABQ5TFE5_9BACI</name>
<evidence type="ECO:0008006" key="3">
    <source>
        <dbReference type="Google" id="ProtNLM"/>
    </source>
</evidence>
<dbReference type="Proteomes" id="UP001275436">
    <property type="component" value="Unassembled WGS sequence"/>
</dbReference>